<dbReference type="AlphaFoldDB" id="A0AAD6YUK5"/>
<organism evidence="1 2">
    <name type="scientific">Mycena pura</name>
    <dbReference type="NCBI Taxonomy" id="153505"/>
    <lineage>
        <taxon>Eukaryota</taxon>
        <taxon>Fungi</taxon>
        <taxon>Dikarya</taxon>
        <taxon>Basidiomycota</taxon>
        <taxon>Agaricomycotina</taxon>
        <taxon>Agaricomycetes</taxon>
        <taxon>Agaricomycetidae</taxon>
        <taxon>Agaricales</taxon>
        <taxon>Marasmiineae</taxon>
        <taxon>Mycenaceae</taxon>
        <taxon>Mycena</taxon>
    </lineage>
</organism>
<evidence type="ECO:0000313" key="2">
    <source>
        <dbReference type="Proteomes" id="UP001219525"/>
    </source>
</evidence>
<sequence>NSNPRLILYYYLKVVEEIRAMSLVTQSDPGTENYGIANGHTMLRHLHDPSLARTLQHRWMRQKKNVMPEIAWSQLRRRFTPGFEDILDVGIEKGWYDPGILLEALTFRWVFIPWLQCEFDAYRKRVNNTATKHAVRRVQLCEKSP</sequence>
<dbReference type="EMBL" id="JARJCW010000001">
    <property type="protein sequence ID" value="KAJ7229891.1"/>
    <property type="molecule type" value="Genomic_DNA"/>
</dbReference>
<accession>A0AAD6YUK5</accession>
<name>A0AAD6YUK5_9AGAR</name>
<evidence type="ECO:0000313" key="1">
    <source>
        <dbReference type="EMBL" id="KAJ7229891.1"/>
    </source>
</evidence>
<reference evidence="1" key="1">
    <citation type="submission" date="2023-03" db="EMBL/GenBank/DDBJ databases">
        <title>Massive genome expansion in bonnet fungi (Mycena s.s.) driven by repeated elements and novel gene families across ecological guilds.</title>
        <authorList>
            <consortium name="Lawrence Berkeley National Laboratory"/>
            <person name="Harder C.B."/>
            <person name="Miyauchi S."/>
            <person name="Viragh M."/>
            <person name="Kuo A."/>
            <person name="Thoen E."/>
            <person name="Andreopoulos B."/>
            <person name="Lu D."/>
            <person name="Skrede I."/>
            <person name="Drula E."/>
            <person name="Henrissat B."/>
            <person name="Morin E."/>
            <person name="Kohler A."/>
            <person name="Barry K."/>
            <person name="LaButti K."/>
            <person name="Morin E."/>
            <person name="Salamov A."/>
            <person name="Lipzen A."/>
            <person name="Mereny Z."/>
            <person name="Hegedus B."/>
            <person name="Baldrian P."/>
            <person name="Stursova M."/>
            <person name="Weitz H."/>
            <person name="Taylor A."/>
            <person name="Grigoriev I.V."/>
            <person name="Nagy L.G."/>
            <person name="Martin F."/>
            <person name="Kauserud H."/>
        </authorList>
    </citation>
    <scope>NUCLEOTIDE SEQUENCE</scope>
    <source>
        <strain evidence="1">9144</strain>
    </source>
</reference>
<keyword evidence="2" id="KW-1185">Reference proteome</keyword>
<dbReference type="Proteomes" id="UP001219525">
    <property type="component" value="Unassembled WGS sequence"/>
</dbReference>
<proteinExistence type="predicted"/>
<comment type="caution">
    <text evidence="1">The sequence shown here is derived from an EMBL/GenBank/DDBJ whole genome shotgun (WGS) entry which is preliminary data.</text>
</comment>
<gene>
    <name evidence="1" type="ORF">GGX14DRAFT_344175</name>
</gene>
<feature type="non-terminal residue" evidence="1">
    <location>
        <position position="1"/>
    </location>
</feature>
<protein>
    <submittedName>
        <fullName evidence="1">Uncharacterized protein</fullName>
    </submittedName>
</protein>